<keyword evidence="6" id="KW-1185">Reference proteome</keyword>
<dbReference type="GeneID" id="113860191"/>
<dbReference type="KEGG" id="aprc:113860191"/>
<name>A0A8B8KZ73_ABRPR</name>
<accession>A0A8B8KZ73</accession>
<protein>
    <recommendedName>
        <fullName evidence="5">Glycosyltransferase</fullName>
        <ecNumber evidence="5">2.4.1.-</ecNumber>
    </recommendedName>
</protein>
<dbReference type="AlphaFoldDB" id="A0A8B8KZ73"/>
<dbReference type="EC" id="2.4.1.-" evidence="5"/>
<reference evidence="7" key="2">
    <citation type="submission" date="2025-08" db="UniProtKB">
        <authorList>
            <consortium name="RefSeq"/>
        </authorList>
    </citation>
    <scope>IDENTIFICATION</scope>
    <source>
        <tissue evidence="7">Young leaves</tissue>
    </source>
</reference>
<dbReference type="InterPro" id="IPR035595">
    <property type="entry name" value="UDP_glycos_trans_CS"/>
</dbReference>
<dbReference type="SUPFAM" id="SSF53756">
    <property type="entry name" value="UDP-Glycosyltransferase/glycogen phosphorylase"/>
    <property type="match status" value="1"/>
</dbReference>
<dbReference type="FunFam" id="3.40.50.2000:FF:000056">
    <property type="entry name" value="Glycosyltransferase"/>
    <property type="match status" value="1"/>
</dbReference>
<dbReference type="PANTHER" id="PTHR48048">
    <property type="entry name" value="GLYCOSYLTRANSFERASE"/>
    <property type="match status" value="1"/>
</dbReference>
<proteinExistence type="inferred from homology"/>
<dbReference type="PANTHER" id="PTHR48048:SF76">
    <property type="entry name" value="UDP-GLYCOSYLTRANSFERASE 708D1-LIKE"/>
    <property type="match status" value="1"/>
</dbReference>
<reference evidence="6" key="1">
    <citation type="journal article" date="2019" name="Toxins">
        <title>Detection of Abrin-Like and Prepropulchellin-Like Toxin Genes and Transcripts Using Whole Genome Sequencing and Full-Length Transcript Sequencing of Abrus precatorius.</title>
        <authorList>
            <person name="Hovde B.T."/>
            <person name="Daligault H.E."/>
            <person name="Hanschen E.R."/>
            <person name="Kunde Y.A."/>
            <person name="Johnson M.B."/>
            <person name="Starkenburg S.R."/>
            <person name="Johnson S.L."/>
        </authorList>
    </citation>
    <scope>NUCLEOTIDE SEQUENCE [LARGE SCALE GENOMIC DNA]</scope>
</reference>
<dbReference type="InterPro" id="IPR002213">
    <property type="entry name" value="UDP_glucos_trans"/>
</dbReference>
<evidence type="ECO:0000256" key="1">
    <source>
        <dbReference type="ARBA" id="ARBA00009995"/>
    </source>
</evidence>
<sequence length="460" mass="50757">MSNQDVHVGMMPSAGMGHLTPMLRLASLLLNHKCKVTIINPLPTVSQAEAQLLSRFRSTYPQVNQINLHLQLPSPSLNSTNDPFFLRYEAICASTPLLTPFLSTLSPPLSAFVSDFFLISPLLSITQTLALPNYLLGTSSATMLSFVSHFPSLVQSLPKLDVVQIPGISPIPISSIPPVILLPNTTFRKFVMEDSPQITKFHGVLINTFEALETQSLEALNAGKVVRGMPQVHAIGPFERCEFEKEGEWGAPLKWLDDKPIGSVVYVGFGSRTAMGRDQIREVGEGLVRSGCKFLWVVKDKIVDKEEEVGLDEVLGLEVLERMREKGLVMKEWVDQSEILGHQAVGGFVSHCGWNSVMEAAWTGVPILAWPQNGDQRINAGVVEMSGLGVWKKDWDWAGEGVVKGEQIGEAIKDMMKDESLKIKAAQVKEARRKAMAVGGDCEVSLERLFEEWRKNANNV</sequence>
<keyword evidence="3 4" id="KW-0808">Transferase</keyword>
<evidence type="ECO:0000256" key="4">
    <source>
        <dbReference type="RuleBase" id="RU003718"/>
    </source>
</evidence>
<gene>
    <name evidence="7" type="primary">LOC113860191</name>
</gene>
<dbReference type="Gene3D" id="3.40.50.2000">
    <property type="entry name" value="Glycogen Phosphorylase B"/>
    <property type="match status" value="2"/>
</dbReference>
<dbReference type="Proteomes" id="UP000694853">
    <property type="component" value="Unplaced"/>
</dbReference>
<evidence type="ECO:0000256" key="2">
    <source>
        <dbReference type="ARBA" id="ARBA00022676"/>
    </source>
</evidence>
<dbReference type="Pfam" id="PF00201">
    <property type="entry name" value="UDPGT"/>
    <property type="match status" value="1"/>
</dbReference>
<dbReference type="GO" id="GO:0035251">
    <property type="term" value="F:UDP-glucosyltransferase activity"/>
    <property type="evidence" value="ECO:0007669"/>
    <property type="project" value="InterPro"/>
</dbReference>
<evidence type="ECO:0000256" key="3">
    <source>
        <dbReference type="ARBA" id="ARBA00022679"/>
    </source>
</evidence>
<dbReference type="InterPro" id="IPR050481">
    <property type="entry name" value="UDP-glycosyltransf_plant"/>
</dbReference>
<dbReference type="RefSeq" id="XP_027348668.1">
    <property type="nucleotide sequence ID" value="XM_027492867.1"/>
</dbReference>
<organism evidence="6 7">
    <name type="scientific">Abrus precatorius</name>
    <name type="common">Indian licorice</name>
    <name type="synonym">Glycine abrus</name>
    <dbReference type="NCBI Taxonomy" id="3816"/>
    <lineage>
        <taxon>Eukaryota</taxon>
        <taxon>Viridiplantae</taxon>
        <taxon>Streptophyta</taxon>
        <taxon>Embryophyta</taxon>
        <taxon>Tracheophyta</taxon>
        <taxon>Spermatophyta</taxon>
        <taxon>Magnoliopsida</taxon>
        <taxon>eudicotyledons</taxon>
        <taxon>Gunneridae</taxon>
        <taxon>Pentapetalae</taxon>
        <taxon>rosids</taxon>
        <taxon>fabids</taxon>
        <taxon>Fabales</taxon>
        <taxon>Fabaceae</taxon>
        <taxon>Papilionoideae</taxon>
        <taxon>50 kb inversion clade</taxon>
        <taxon>NPAAA clade</taxon>
        <taxon>indigoferoid/millettioid clade</taxon>
        <taxon>Abreae</taxon>
        <taxon>Abrus</taxon>
    </lineage>
</organism>
<dbReference type="OrthoDB" id="5835829at2759"/>
<dbReference type="PROSITE" id="PS00375">
    <property type="entry name" value="UDPGT"/>
    <property type="match status" value="1"/>
</dbReference>
<keyword evidence="2 4" id="KW-0328">Glycosyltransferase</keyword>
<evidence type="ECO:0000313" key="6">
    <source>
        <dbReference type="Proteomes" id="UP000694853"/>
    </source>
</evidence>
<dbReference type="CDD" id="cd03784">
    <property type="entry name" value="GT1_Gtf-like"/>
    <property type="match status" value="1"/>
</dbReference>
<comment type="similarity">
    <text evidence="1 4">Belongs to the UDP-glycosyltransferase family.</text>
</comment>
<evidence type="ECO:0000256" key="5">
    <source>
        <dbReference type="RuleBase" id="RU362057"/>
    </source>
</evidence>
<evidence type="ECO:0000313" key="7">
    <source>
        <dbReference type="RefSeq" id="XP_027348668.1"/>
    </source>
</evidence>